<evidence type="ECO:0000313" key="2">
    <source>
        <dbReference type="EMBL" id="PDT44490.1"/>
    </source>
</evidence>
<name>A0A2A6LQC2_RHIFR</name>
<dbReference type="EMBL" id="WISZ01000148">
    <property type="protein sequence ID" value="MQX10233.1"/>
    <property type="molecule type" value="Genomic_DNA"/>
</dbReference>
<dbReference type="Proteomes" id="UP000220353">
    <property type="component" value="Unassembled WGS sequence"/>
</dbReference>
<gene>
    <name evidence="2" type="ORF">CO661_29090</name>
    <name evidence="1" type="ORF">GHK48_18685</name>
</gene>
<comment type="caution">
    <text evidence="2">The sequence shown here is derived from an EMBL/GenBank/DDBJ whole genome shotgun (WGS) entry which is preliminary data.</text>
</comment>
<accession>A0A2A6LQC2</accession>
<protein>
    <submittedName>
        <fullName evidence="2">Uncharacterized protein</fullName>
    </submittedName>
</protein>
<dbReference type="EMBL" id="NWTC01000032">
    <property type="protein sequence ID" value="PDT44490.1"/>
    <property type="molecule type" value="Genomic_DNA"/>
</dbReference>
<organism evidence="2 3">
    <name type="scientific">Rhizobium fredii</name>
    <name type="common">Sinorhizobium fredii</name>
    <dbReference type="NCBI Taxonomy" id="380"/>
    <lineage>
        <taxon>Bacteria</taxon>
        <taxon>Pseudomonadati</taxon>
        <taxon>Pseudomonadota</taxon>
        <taxon>Alphaproteobacteria</taxon>
        <taxon>Hyphomicrobiales</taxon>
        <taxon>Rhizobiaceae</taxon>
        <taxon>Sinorhizobium/Ensifer group</taxon>
        <taxon>Sinorhizobium</taxon>
    </lineage>
</organism>
<dbReference type="AlphaFoldDB" id="A0A2A6LQC2"/>
<evidence type="ECO:0000313" key="3">
    <source>
        <dbReference type="Proteomes" id="UP000220353"/>
    </source>
</evidence>
<proteinExistence type="predicted"/>
<evidence type="ECO:0000313" key="4">
    <source>
        <dbReference type="Proteomes" id="UP000466694"/>
    </source>
</evidence>
<dbReference type="RefSeq" id="WP_014328881.1">
    <property type="nucleotide sequence ID" value="NZ_BJNI01000060.1"/>
</dbReference>
<reference evidence="1" key="3">
    <citation type="submission" date="2019-10" db="EMBL/GenBank/DDBJ databases">
        <authorList>
            <person name="Sugawara M."/>
            <person name="Epstein B."/>
            <person name="Badgley B."/>
            <person name="Unno T."/>
            <person name="Xu L."/>
            <person name="Reese J."/>
            <person name="Gyaneshwar P."/>
            <person name="Denny R."/>
            <person name="Mudege J."/>
            <person name="Bharti A."/>
            <person name="Farmer A."/>
            <person name="May G."/>
            <person name="Woodward J."/>
            <person name="Medigue C."/>
            <person name="Vallenet D."/>
            <person name="Lajus A."/>
            <person name="Rouy Z."/>
            <person name="Martinez-Vaz B."/>
            <person name="Tiffin P."/>
            <person name="Young N."/>
            <person name="Sadowsky M."/>
        </authorList>
    </citation>
    <scope>NUCLEOTIDE SEQUENCE</scope>
    <source>
        <strain evidence="1">USDA205</strain>
    </source>
</reference>
<dbReference type="GeneID" id="48973594"/>
<reference evidence="1 4" key="1">
    <citation type="journal article" date="2013" name="Genome Biol.">
        <title>Comparative genomics of the core and accessory genomes of 48 Sinorhizobium strains comprising five genospecies.</title>
        <authorList>
            <person name="Sugawara M."/>
            <person name="Epstein B."/>
            <person name="Badgley B.D."/>
            <person name="Unno T."/>
            <person name="Xu L."/>
            <person name="Reese J."/>
            <person name="Gyaneshwar P."/>
            <person name="Denny R."/>
            <person name="Mudge J."/>
            <person name="Bharti A.K."/>
            <person name="Farmer A.D."/>
            <person name="May G.D."/>
            <person name="Woodward J.E."/>
            <person name="Medigue C."/>
            <person name="Vallenet D."/>
            <person name="Lajus A."/>
            <person name="Rouy Z."/>
            <person name="Martinez-Vaz B."/>
            <person name="Tiffin P."/>
            <person name="Young N.D."/>
            <person name="Sadowsky M.J."/>
        </authorList>
    </citation>
    <scope>NUCLEOTIDE SEQUENCE [LARGE SCALE GENOMIC DNA]</scope>
    <source>
        <strain evidence="1 4">USDA205</strain>
    </source>
</reference>
<dbReference type="Proteomes" id="UP000466694">
    <property type="component" value="Unassembled WGS sequence"/>
</dbReference>
<sequence length="230" mass="25713">MSDCCCNPGVGKRPNTWGDPDYEAYRPGEVRLYGRPAICRPIFTINPDELDKLVESEISNKTIAGTDNKEISQSVRRVLERHIRDSIIGAKGENIMLALFDGSEYCSLPVQLNIKDCCCDGDGNYLNSIGVIYGYAYEGHCYKLPKPQIMFLPSHPKNIVKSEHGCECECGYDPALGYAVWQIDKQKAVIALDIRSDNLKTLVLDENIPGNRSPLAYAQSMSLAPQRYRE</sequence>
<reference evidence="2 3" key="2">
    <citation type="submission" date="2017-09" db="EMBL/GenBank/DDBJ databases">
        <title>Comparative genomics of rhizobia isolated from Phaseolus vulgaris in China.</title>
        <authorList>
            <person name="Tong W."/>
        </authorList>
    </citation>
    <scope>NUCLEOTIDE SEQUENCE [LARGE SCALE GENOMIC DNA]</scope>
    <source>
        <strain evidence="2 3">PCH1</strain>
    </source>
</reference>
<evidence type="ECO:0000313" key="1">
    <source>
        <dbReference type="EMBL" id="MQX10233.1"/>
    </source>
</evidence>